<protein>
    <recommendedName>
        <fullName evidence="2">CSD domain-containing protein</fullName>
    </recommendedName>
</protein>
<dbReference type="GO" id="GO:0003676">
    <property type="term" value="F:nucleic acid binding"/>
    <property type="evidence" value="ECO:0007669"/>
    <property type="project" value="InterPro"/>
</dbReference>
<evidence type="ECO:0000313" key="3">
    <source>
        <dbReference type="EMBL" id="OGY44272.1"/>
    </source>
</evidence>
<accession>A0A1G1XW99</accession>
<dbReference type="InterPro" id="IPR012340">
    <property type="entry name" value="NA-bd_OB-fold"/>
</dbReference>
<dbReference type="Gene3D" id="2.40.50.140">
    <property type="entry name" value="Nucleic acid-binding proteins"/>
    <property type="match status" value="1"/>
</dbReference>
<dbReference type="PRINTS" id="PR00050">
    <property type="entry name" value="COLDSHOCK"/>
</dbReference>
<name>A0A1G1XW99_9BACT</name>
<dbReference type="SMART" id="SM00357">
    <property type="entry name" value="CSP"/>
    <property type="match status" value="1"/>
</dbReference>
<feature type="compositionally biased region" description="Polar residues" evidence="1">
    <location>
        <begin position="82"/>
        <end position="96"/>
    </location>
</feature>
<feature type="region of interest" description="Disordered" evidence="1">
    <location>
        <begin position="66"/>
        <end position="102"/>
    </location>
</feature>
<evidence type="ECO:0000259" key="2">
    <source>
        <dbReference type="PROSITE" id="PS51857"/>
    </source>
</evidence>
<dbReference type="STRING" id="1797532.A2729_04190"/>
<dbReference type="InterPro" id="IPR050181">
    <property type="entry name" value="Cold_shock_domain"/>
</dbReference>
<organism evidence="3 4">
    <name type="scientific">Candidatus Buchananbacteria bacterium RIFCSPHIGHO2_01_FULL_39_14</name>
    <dbReference type="NCBI Taxonomy" id="1797532"/>
    <lineage>
        <taxon>Bacteria</taxon>
        <taxon>Candidatus Buchananiibacteriota</taxon>
    </lineage>
</organism>
<proteinExistence type="predicted"/>
<evidence type="ECO:0000256" key="1">
    <source>
        <dbReference type="SAM" id="MobiDB-lite"/>
    </source>
</evidence>
<dbReference type="InterPro" id="IPR002059">
    <property type="entry name" value="CSP_DNA-bd"/>
</dbReference>
<dbReference type="EMBL" id="MHIB01000018">
    <property type="protein sequence ID" value="OGY44272.1"/>
    <property type="molecule type" value="Genomic_DNA"/>
</dbReference>
<dbReference type="PANTHER" id="PTHR11544">
    <property type="entry name" value="COLD SHOCK DOMAIN CONTAINING PROTEINS"/>
    <property type="match status" value="1"/>
</dbReference>
<gene>
    <name evidence="3" type="ORF">A2729_04190</name>
</gene>
<dbReference type="AlphaFoldDB" id="A0A1G1XW99"/>
<reference evidence="3 4" key="1">
    <citation type="journal article" date="2016" name="Nat. Commun.">
        <title>Thousands of microbial genomes shed light on interconnected biogeochemical processes in an aquifer system.</title>
        <authorList>
            <person name="Anantharaman K."/>
            <person name="Brown C.T."/>
            <person name="Hug L.A."/>
            <person name="Sharon I."/>
            <person name="Castelle C.J."/>
            <person name="Probst A.J."/>
            <person name="Thomas B.C."/>
            <person name="Singh A."/>
            <person name="Wilkins M.J."/>
            <person name="Karaoz U."/>
            <person name="Brodie E.L."/>
            <person name="Williams K.H."/>
            <person name="Hubbard S.S."/>
            <person name="Banfield J.F."/>
        </authorList>
    </citation>
    <scope>NUCLEOTIDE SEQUENCE [LARGE SCALE GENOMIC DNA]</scope>
</reference>
<sequence>MEGSVKFFNRKKGFGFIHGEDGQDYFVHFSALPRGVFLRDNDKVSFESAQGERGLKAENVQLVAKASDLGLAPQRSPRGSEGQATEESQGDSQEPQEQQEEY</sequence>
<dbReference type="Proteomes" id="UP000178930">
    <property type="component" value="Unassembled WGS sequence"/>
</dbReference>
<dbReference type="PROSITE" id="PS51857">
    <property type="entry name" value="CSD_2"/>
    <property type="match status" value="1"/>
</dbReference>
<dbReference type="InterPro" id="IPR011129">
    <property type="entry name" value="CSD"/>
</dbReference>
<evidence type="ECO:0000313" key="4">
    <source>
        <dbReference type="Proteomes" id="UP000178930"/>
    </source>
</evidence>
<dbReference type="Pfam" id="PF00313">
    <property type="entry name" value="CSD"/>
    <property type="match status" value="1"/>
</dbReference>
<comment type="caution">
    <text evidence="3">The sequence shown here is derived from an EMBL/GenBank/DDBJ whole genome shotgun (WGS) entry which is preliminary data.</text>
</comment>
<feature type="domain" description="CSD" evidence="2">
    <location>
        <begin position="1"/>
        <end position="62"/>
    </location>
</feature>
<dbReference type="SUPFAM" id="SSF50249">
    <property type="entry name" value="Nucleic acid-binding proteins"/>
    <property type="match status" value="1"/>
</dbReference>
<dbReference type="CDD" id="cd04458">
    <property type="entry name" value="CSP_CDS"/>
    <property type="match status" value="1"/>
</dbReference>